<feature type="transmembrane region" description="Helical" evidence="2">
    <location>
        <begin position="74"/>
        <end position="94"/>
    </location>
</feature>
<evidence type="ECO:0000256" key="2">
    <source>
        <dbReference type="SAM" id="Phobius"/>
    </source>
</evidence>
<proteinExistence type="predicted"/>
<dbReference type="RefSeq" id="WP_201361148.1">
    <property type="nucleotide sequence ID" value="NZ_BNJJ01000003.1"/>
</dbReference>
<reference evidence="3 4" key="1">
    <citation type="journal article" date="2021" name="Int. J. Syst. Evol. Microbiol.">
        <title>Reticulibacter mediterranei gen. nov., sp. nov., within the new family Reticulibacteraceae fam. nov., and Ktedonospora formicarum gen. nov., sp. nov., Ktedonobacter robiniae sp. nov., Dictyobacter formicarum sp. nov. and Dictyobacter arantiisoli sp. nov., belonging to the class Ktedonobacteria.</title>
        <authorList>
            <person name="Yabe S."/>
            <person name="Zheng Y."/>
            <person name="Wang C.M."/>
            <person name="Sakai Y."/>
            <person name="Abe K."/>
            <person name="Yokota A."/>
            <person name="Donadio S."/>
            <person name="Cavaletti L."/>
            <person name="Monciardini P."/>
        </authorList>
    </citation>
    <scope>NUCLEOTIDE SEQUENCE [LARGE SCALE GENOMIC DNA]</scope>
    <source>
        <strain evidence="3 4">SOSP1-9</strain>
    </source>
</reference>
<dbReference type="EMBL" id="BNJJ01000003">
    <property type="protein sequence ID" value="GHO83494.1"/>
    <property type="molecule type" value="Genomic_DNA"/>
</dbReference>
<feature type="transmembrane region" description="Helical" evidence="2">
    <location>
        <begin position="115"/>
        <end position="134"/>
    </location>
</feature>
<accession>A0ABQ3VCI6</accession>
<name>A0ABQ3VCI6_9CHLR</name>
<keyword evidence="4" id="KW-1185">Reference proteome</keyword>
<evidence type="ECO:0000313" key="3">
    <source>
        <dbReference type="EMBL" id="GHO83494.1"/>
    </source>
</evidence>
<organism evidence="3 4">
    <name type="scientific">Dictyobacter formicarum</name>
    <dbReference type="NCBI Taxonomy" id="2778368"/>
    <lineage>
        <taxon>Bacteria</taxon>
        <taxon>Bacillati</taxon>
        <taxon>Chloroflexota</taxon>
        <taxon>Ktedonobacteria</taxon>
        <taxon>Ktedonobacterales</taxon>
        <taxon>Dictyobacteraceae</taxon>
        <taxon>Dictyobacter</taxon>
    </lineage>
</organism>
<keyword evidence="2" id="KW-0812">Transmembrane</keyword>
<keyword evidence="2" id="KW-1133">Transmembrane helix</keyword>
<sequence length="438" mass="48161">MTWQGAFRVFIRVIFIFAYIAFLAASIRHVATFFHNFESDPTDWINPYTLAVSIDLTALVLTVGVMFFRGNMPWYAQMFTWLFIVALTAFSWFVNWEYAMTYQGNDLRVNDTLRLLNPILASSFAFLNLAYSVVAEFFNSKGETAAELAAKVDELELLEEQQRRLAQYKQRTKQPSVIERVKNTALEARAAVNEVWTAEQAGKQQSVRNGVSVEERAVAARGAAQVAAQPVTMAAEPEVVERMASEPAAAVEPQSVAEDVEQVTTAAAFNQPEAMPSVEATTPGEEMIEEVAQSRENEQQHTTEPLAEPLAIEATQYSIDGSQDSGPLVAEGAKAGASGNAFLPAWAGGDDANAFLTLEDMPPYIPSNDTGSFPKLSSNTGKLTRRKPMTVAEAAEALALSERRVRELRSQGVLVSDETNKIRVASVNAYLSKRRAKQ</sequence>
<feature type="coiled-coil region" evidence="1">
    <location>
        <begin position="141"/>
        <end position="171"/>
    </location>
</feature>
<keyword evidence="2" id="KW-0472">Membrane</keyword>
<dbReference type="Proteomes" id="UP000635565">
    <property type="component" value="Unassembled WGS sequence"/>
</dbReference>
<comment type="caution">
    <text evidence="3">The sequence shown here is derived from an EMBL/GenBank/DDBJ whole genome shotgun (WGS) entry which is preliminary data.</text>
</comment>
<feature type="transmembrane region" description="Helical" evidence="2">
    <location>
        <begin position="6"/>
        <end position="27"/>
    </location>
</feature>
<evidence type="ECO:0000313" key="4">
    <source>
        <dbReference type="Proteomes" id="UP000635565"/>
    </source>
</evidence>
<protein>
    <recommendedName>
        <fullName evidence="5">Helix-turn-helix domain-containing protein</fullName>
    </recommendedName>
</protein>
<gene>
    <name evidence="3" type="ORF">KSZ_15000</name>
</gene>
<evidence type="ECO:0000256" key="1">
    <source>
        <dbReference type="SAM" id="Coils"/>
    </source>
</evidence>
<evidence type="ECO:0008006" key="5">
    <source>
        <dbReference type="Google" id="ProtNLM"/>
    </source>
</evidence>
<keyword evidence="1" id="KW-0175">Coiled coil</keyword>